<feature type="region of interest" description="Disordered" evidence="2">
    <location>
        <begin position="94"/>
        <end position="128"/>
    </location>
</feature>
<reference evidence="5" key="2">
    <citation type="submission" date="2018-10" db="UniProtKB">
        <authorList>
            <consortium name="EnsemblPlants"/>
        </authorList>
    </citation>
    <scope>IDENTIFICATION</scope>
</reference>
<accession>A0A3B6H1A4</accession>
<evidence type="ECO:0000259" key="4">
    <source>
        <dbReference type="Pfam" id="PF00304"/>
    </source>
</evidence>
<dbReference type="OrthoDB" id="10308540at2759"/>
<dbReference type="EnsemblPlants" id="TraesCS3D02G444200.1">
    <property type="protein sequence ID" value="TraesCS3D02G444200.1"/>
    <property type="gene ID" value="TraesCS3D02G444200"/>
</dbReference>
<gene>
    <name evidence="5" type="primary">LOC123075375</name>
</gene>
<dbReference type="AlphaFoldDB" id="A0A3B6H1A4"/>
<dbReference type="Gene3D" id="3.30.30.10">
    <property type="entry name" value="Knottin, scorpion toxin-like"/>
    <property type="match status" value="1"/>
</dbReference>
<keyword evidence="3" id="KW-0732">Signal</keyword>
<dbReference type="RefSeq" id="XP_044353933.1">
    <property type="nucleotide sequence ID" value="XM_044497998.1"/>
</dbReference>
<keyword evidence="1" id="KW-1015">Disulfide bond</keyword>
<evidence type="ECO:0000313" key="6">
    <source>
        <dbReference type="Proteomes" id="UP000019116"/>
    </source>
</evidence>
<evidence type="ECO:0000256" key="2">
    <source>
        <dbReference type="SAM" id="MobiDB-lite"/>
    </source>
</evidence>
<dbReference type="PANTHER" id="PTHR33147:SF79">
    <property type="entry name" value="KNOTTIN SCORPION TOXIN-LIKE DOMAIN-CONTAINING PROTEIN"/>
    <property type="match status" value="1"/>
</dbReference>
<dbReference type="PANTHER" id="PTHR33147">
    <property type="entry name" value="DEFENSIN-LIKE PROTEIN 1"/>
    <property type="match status" value="1"/>
</dbReference>
<sequence length="128" mass="14334">MELNRTQLFSAFALALLLMSHSVEAIHPRPRICHSPSHLYHGPCNNRKCVEVCHHEHFTGGYCSRKVVVRDLMDENLIRRKRKPYCECTIRCDHSPPPPSEVPEPPPSQGPPPPNVMPAGKVSGGTNH</sequence>
<evidence type="ECO:0000313" key="5">
    <source>
        <dbReference type="EnsemblPlants" id="TraesCS3D02G444200.1"/>
    </source>
</evidence>
<dbReference type="OMA" id="CECTIRC"/>
<keyword evidence="6" id="KW-1185">Reference proteome</keyword>
<dbReference type="InterPro" id="IPR003614">
    <property type="entry name" value="Knottins"/>
</dbReference>
<feature type="signal peptide" evidence="3">
    <location>
        <begin position="1"/>
        <end position="25"/>
    </location>
</feature>
<proteinExistence type="predicted"/>
<dbReference type="SUPFAM" id="SSF57095">
    <property type="entry name" value="Scorpion toxin-like"/>
    <property type="match status" value="1"/>
</dbReference>
<dbReference type="GeneID" id="123075375"/>
<feature type="chain" id="PRO_5043174656" description="Knottins-like domain-containing protein" evidence="3">
    <location>
        <begin position="26"/>
        <end position="128"/>
    </location>
</feature>
<evidence type="ECO:0000256" key="1">
    <source>
        <dbReference type="ARBA" id="ARBA00023157"/>
    </source>
</evidence>
<dbReference type="InterPro" id="IPR036574">
    <property type="entry name" value="Scorpion_toxin-like_sf"/>
</dbReference>
<dbReference type="Gramene" id="TraesCS3D02G444200.1">
    <property type="protein sequence ID" value="TraesCS3D02G444200.1"/>
    <property type="gene ID" value="TraesCS3D02G444200"/>
</dbReference>
<feature type="compositionally biased region" description="Pro residues" evidence="2">
    <location>
        <begin position="95"/>
        <end position="116"/>
    </location>
</feature>
<dbReference type="Proteomes" id="UP000019116">
    <property type="component" value="Chromosome 3D"/>
</dbReference>
<protein>
    <recommendedName>
        <fullName evidence="4">Knottins-like domain-containing protein</fullName>
    </recommendedName>
</protein>
<reference evidence="5" key="1">
    <citation type="submission" date="2018-08" db="EMBL/GenBank/DDBJ databases">
        <authorList>
            <person name="Rossello M."/>
        </authorList>
    </citation>
    <scope>NUCLEOTIDE SEQUENCE [LARGE SCALE GENOMIC DNA]</scope>
    <source>
        <strain evidence="5">cv. Chinese Spring</strain>
    </source>
</reference>
<name>A0A3B6H1A4_WHEAT</name>
<dbReference type="Gramene" id="TraesCS3D03G0974600.1">
    <property type="protein sequence ID" value="TraesCS3D03G0974600.1.CDS"/>
    <property type="gene ID" value="TraesCS3D03G0974600"/>
</dbReference>
<organism evidence="5">
    <name type="scientific">Triticum aestivum</name>
    <name type="common">Wheat</name>
    <dbReference type="NCBI Taxonomy" id="4565"/>
    <lineage>
        <taxon>Eukaryota</taxon>
        <taxon>Viridiplantae</taxon>
        <taxon>Streptophyta</taxon>
        <taxon>Embryophyta</taxon>
        <taxon>Tracheophyta</taxon>
        <taxon>Spermatophyta</taxon>
        <taxon>Magnoliopsida</taxon>
        <taxon>Liliopsida</taxon>
        <taxon>Poales</taxon>
        <taxon>Poaceae</taxon>
        <taxon>BOP clade</taxon>
        <taxon>Pooideae</taxon>
        <taxon>Triticodae</taxon>
        <taxon>Triticeae</taxon>
        <taxon>Triticinae</taxon>
        <taxon>Triticum</taxon>
    </lineage>
</organism>
<dbReference type="GO" id="GO:0006952">
    <property type="term" value="P:defense response"/>
    <property type="evidence" value="ECO:0000318"/>
    <property type="project" value="GO_Central"/>
</dbReference>
<evidence type="ECO:0000256" key="3">
    <source>
        <dbReference type="SAM" id="SignalP"/>
    </source>
</evidence>
<feature type="domain" description="Knottins-like" evidence="4">
    <location>
        <begin position="31"/>
        <end position="65"/>
    </location>
</feature>
<dbReference type="Pfam" id="PF00304">
    <property type="entry name" value="Gamma-thionin"/>
    <property type="match status" value="1"/>
</dbReference>